<reference evidence="1" key="1">
    <citation type="submission" date="2021-01" db="EMBL/GenBank/DDBJ databases">
        <authorList>
            <person name="Corre E."/>
            <person name="Pelletier E."/>
            <person name="Niang G."/>
            <person name="Scheremetjew M."/>
            <person name="Finn R."/>
            <person name="Kale V."/>
            <person name="Holt S."/>
            <person name="Cochrane G."/>
            <person name="Meng A."/>
            <person name="Brown T."/>
            <person name="Cohen L."/>
        </authorList>
    </citation>
    <scope>NUCLEOTIDE SEQUENCE</scope>
    <source>
        <strain evidence="1">CCMP 410</strain>
    </source>
</reference>
<organism evidence="1">
    <name type="scientific">Grammatophora oceanica</name>
    <dbReference type="NCBI Taxonomy" id="210454"/>
    <lineage>
        <taxon>Eukaryota</taxon>
        <taxon>Sar</taxon>
        <taxon>Stramenopiles</taxon>
        <taxon>Ochrophyta</taxon>
        <taxon>Bacillariophyta</taxon>
        <taxon>Fragilariophyceae</taxon>
        <taxon>Fragilariophycidae</taxon>
        <taxon>Rhabdonematales</taxon>
        <taxon>Grammatophoraceae</taxon>
        <taxon>Grammatophora</taxon>
    </lineage>
</organism>
<name>A0A7S1Y1Y6_9STRA</name>
<dbReference type="AlphaFoldDB" id="A0A7S1Y1Y6"/>
<evidence type="ECO:0000313" key="1">
    <source>
        <dbReference type="EMBL" id="CAD9276522.1"/>
    </source>
</evidence>
<gene>
    <name evidence="1" type="ORF">GOCE00092_LOCUS5430</name>
</gene>
<accession>A0A7S1Y1Y6</accession>
<dbReference type="EMBL" id="HBGK01010445">
    <property type="protein sequence ID" value="CAD9276522.1"/>
    <property type="molecule type" value="Transcribed_RNA"/>
</dbReference>
<protein>
    <submittedName>
        <fullName evidence="1">Uncharacterized protein</fullName>
    </submittedName>
</protein>
<proteinExistence type="predicted"/>
<sequence>MVLRKLCSAHVLLYGIEALPFTRQLKVQIPTVIQLWWYADDVGAAGKFEEIRKQYSRLWQELGPQYGYFPGPTKSILIVSDDKNLEWICESDLGRESFFKSKEGS</sequence>